<sequence>MRRNSTNSQFITKISSVAFLFLYEIATTQFGFLPPLLGLFFTFLILEYNKKQKSYENFDISWYFCLALLLFTEQIHGFYLFSSIVAFLLFFHFVVDWLILTLKLRNLLLVVFVASGYATTFLINNIIAYTQNAQFLNFDIECLFYIISESALAVVFLKERAL</sequence>
<dbReference type="Proteomes" id="UP000650616">
    <property type="component" value="Unassembled WGS sequence"/>
</dbReference>
<protein>
    <recommendedName>
        <fullName evidence="4">Integral membrane protein</fullName>
    </recommendedName>
</protein>
<keyword evidence="3" id="KW-1185">Reference proteome</keyword>
<dbReference type="AlphaFoldDB" id="A0AAW3ZYA9"/>
<feature type="transmembrane region" description="Helical" evidence="1">
    <location>
        <begin position="78"/>
        <end position="100"/>
    </location>
</feature>
<gene>
    <name evidence="2" type="ORF">CCAL9337_05375</name>
</gene>
<evidence type="ECO:0000256" key="1">
    <source>
        <dbReference type="SAM" id="Phobius"/>
    </source>
</evidence>
<name>A0AAW3ZYA9_9BACT</name>
<evidence type="ECO:0000313" key="3">
    <source>
        <dbReference type="Proteomes" id="UP000650616"/>
    </source>
</evidence>
<feature type="transmembrane region" description="Helical" evidence="1">
    <location>
        <begin position="107"/>
        <end position="129"/>
    </location>
</feature>
<keyword evidence="1" id="KW-0812">Transmembrane</keyword>
<reference evidence="2 3" key="1">
    <citation type="submission" date="2015-08" db="EMBL/GenBank/DDBJ databases">
        <title>Comparative genomics of the Campylobacter concisus group.</title>
        <authorList>
            <person name="Yee E."/>
            <person name="Chapman M.H."/>
            <person name="Huynh S."/>
            <person name="Bono J.L."/>
            <person name="On S.L."/>
            <person name="St Leger J."/>
            <person name="Foster G."/>
            <person name="Parker C.T."/>
            <person name="Miller W.G."/>
        </authorList>
    </citation>
    <scope>NUCLEOTIDE SEQUENCE [LARGE SCALE GENOMIC DNA]</scope>
    <source>
        <strain evidence="2 3">RM9337</strain>
    </source>
</reference>
<evidence type="ECO:0008006" key="4">
    <source>
        <dbReference type="Google" id="ProtNLM"/>
    </source>
</evidence>
<feature type="transmembrane region" description="Helical" evidence="1">
    <location>
        <begin position="20"/>
        <end position="46"/>
    </location>
</feature>
<comment type="caution">
    <text evidence="2">The sequence shown here is derived from an EMBL/GenBank/DDBJ whole genome shotgun (WGS) entry which is preliminary data.</text>
</comment>
<dbReference type="EMBL" id="LIWG01000005">
    <property type="protein sequence ID" value="MBE3608160.1"/>
    <property type="molecule type" value="Genomic_DNA"/>
</dbReference>
<evidence type="ECO:0000313" key="2">
    <source>
        <dbReference type="EMBL" id="MBE3608160.1"/>
    </source>
</evidence>
<keyword evidence="1" id="KW-1133">Transmembrane helix</keyword>
<proteinExistence type="predicted"/>
<keyword evidence="1" id="KW-0472">Membrane</keyword>
<organism evidence="2 3">
    <name type="scientific">Campylobacter californiensis</name>
    <dbReference type="NCBI Taxonomy" id="1032243"/>
    <lineage>
        <taxon>Bacteria</taxon>
        <taxon>Pseudomonadati</taxon>
        <taxon>Campylobacterota</taxon>
        <taxon>Epsilonproteobacteria</taxon>
        <taxon>Campylobacterales</taxon>
        <taxon>Campylobacteraceae</taxon>
        <taxon>Campylobacter</taxon>
    </lineage>
</organism>
<accession>A0AAW3ZYA9</accession>